<evidence type="ECO:0000256" key="3">
    <source>
        <dbReference type="ARBA" id="ARBA00023136"/>
    </source>
</evidence>
<feature type="transmembrane region" description="Helical" evidence="4">
    <location>
        <begin position="289"/>
        <end position="307"/>
    </location>
</feature>
<feature type="transmembrane region" description="Helical" evidence="4">
    <location>
        <begin position="176"/>
        <end position="195"/>
    </location>
</feature>
<dbReference type="InterPro" id="IPR020846">
    <property type="entry name" value="MFS_dom"/>
</dbReference>
<dbReference type="PANTHER" id="PTHR42910">
    <property type="entry name" value="TRANSPORTER SCO4007-RELATED"/>
    <property type="match status" value="1"/>
</dbReference>
<feature type="transmembrane region" description="Helical" evidence="4">
    <location>
        <begin position="112"/>
        <end position="133"/>
    </location>
</feature>
<evidence type="ECO:0000256" key="1">
    <source>
        <dbReference type="ARBA" id="ARBA00022692"/>
    </source>
</evidence>
<dbReference type="RefSeq" id="WP_284321217.1">
    <property type="nucleotide sequence ID" value="NZ_BSOB01000018.1"/>
</dbReference>
<dbReference type="InterPro" id="IPR036259">
    <property type="entry name" value="MFS_trans_sf"/>
</dbReference>
<keyword evidence="1 4" id="KW-0812">Transmembrane</keyword>
<organism evidence="6 7">
    <name type="scientific">Dyella acidisoli</name>
    <dbReference type="NCBI Taxonomy" id="1867834"/>
    <lineage>
        <taxon>Bacteria</taxon>
        <taxon>Pseudomonadati</taxon>
        <taxon>Pseudomonadota</taxon>
        <taxon>Gammaproteobacteria</taxon>
        <taxon>Lysobacterales</taxon>
        <taxon>Rhodanobacteraceae</taxon>
        <taxon>Dyella</taxon>
    </lineage>
</organism>
<feature type="transmembrane region" description="Helical" evidence="4">
    <location>
        <begin position="145"/>
        <end position="164"/>
    </location>
</feature>
<dbReference type="Proteomes" id="UP001156670">
    <property type="component" value="Unassembled WGS sequence"/>
</dbReference>
<feature type="transmembrane region" description="Helical" evidence="4">
    <location>
        <begin position="381"/>
        <end position="399"/>
    </location>
</feature>
<proteinExistence type="predicted"/>
<feature type="transmembrane region" description="Helical" evidence="4">
    <location>
        <begin position="260"/>
        <end position="277"/>
    </location>
</feature>
<dbReference type="Pfam" id="PF07690">
    <property type="entry name" value="MFS_1"/>
    <property type="match status" value="1"/>
</dbReference>
<dbReference type="CDD" id="cd17324">
    <property type="entry name" value="MFS_NepI_like"/>
    <property type="match status" value="1"/>
</dbReference>
<accession>A0ABQ5XST8</accession>
<evidence type="ECO:0000256" key="2">
    <source>
        <dbReference type="ARBA" id="ARBA00022989"/>
    </source>
</evidence>
<feature type="transmembrane region" description="Helical" evidence="4">
    <location>
        <begin position="354"/>
        <end position="375"/>
    </location>
</feature>
<reference evidence="7" key="1">
    <citation type="journal article" date="2019" name="Int. J. Syst. Evol. Microbiol.">
        <title>The Global Catalogue of Microorganisms (GCM) 10K type strain sequencing project: providing services to taxonomists for standard genome sequencing and annotation.</title>
        <authorList>
            <consortium name="The Broad Institute Genomics Platform"/>
            <consortium name="The Broad Institute Genome Sequencing Center for Infectious Disease"/>
            <person name="Wu L."/>
            <person name="Ma J."/>
        </authorList>
    </citation>
    <scope>NUCLEOTIDE SEQUENCE [LARGE SCALE GENOMIC DNA]</scope>
    <source>
        <strain evidence="7">NBRC 111980</strain>
    </source>
</reference>
<dbReference type="PANTHER" id="PTHR42910:SF1">
    <property type="entry name" value="MAJOR FACILITATOR SUPERFAMILY (MFS) PROFILE DOMAIN-CONTAINING PROTEIN"/>
    <property type="match status" value="1"/>
</dbReference>
<protein>
    <submittedName>
        <fullName evidence="6">MFS transporter</fullName>
    </submittedName>
</protein>
<dbReference type="EMBL" id="BSOB01000018">
    <property type="protein sequence ID" value="GLQ93508.1"/>
    <property type="molecule type" value="Genomic_DNA"/>
</dbReference>
<keyword evidence="7" id="KW-1185">Reference proteome</keyword>
<feature type="transmembrane region" description="Helical" evidence="4">
    <location>
        <begin position="21"/>
        <end position="41"/>
    </location>
</feature>
<dbReference type="SUPFAM" id="SSF103473">
    <property type="entry name" value="MFS general substrate transporter"/>
    <property type="match status" value="1"/>
</dbReference>
<dbReference type="PROSITE" id="PS50850">
    <property type="entry name" value="MFS"/>
    <property type="match status" value="1"/>
</dbReference>
<feature type="transmembrane region" description="Helical" evidence="4">
    <location>
        <begin position="53"/>
        <end position="76"/>
    </location>
</feature>
<keyword evidence="2 4" id="KW-1133">Transmembrane helix</keyword>
<dbReference type="InterPro" id="IPR011701">
    <property type="entry name" value="MFS"/>
</dbReference>
<evidence type="ECO:0000256" key="4">
    <source>
        <dbReference type="SAM" id="Phobius"/>
    </source>
</evidence>
<evidence type="ECO:0000313" key="6">
    <source>
        <dbReference type="EMBL" id="GLQ93508.1"/>
    </source>
</evidence>
<gene>
    <name evidence="6" type="ORF">GCM10007901_24590</name>
</gene>
<evidence type="ECO:0000259" key="5">
    <source>
        <dbReference type="PROSITE" id="PS50850"/>
    </source>
</evidence>
<feature type="domain" description="Major facilitator superfamily (MFS) profile" evidence="5">
    <location>
        <begin position="1"/>
        <end position="404"/>
    </location>
</feature>
<name>A0ABQ5XST8_9GAMM</name>
<keyword evidence="3 4" id="KW-0472">Membrane</keyword>
<feature type="transmembrane region" description="Helical" evidence="4">
    <location>
        <begin position="227"/>
        <end position="248"/>
    </location>
</feature>
<sequence>MDTKYVEQLDTDSAPASLPAWTTLLLATACGMIVATLYYVQPLVGPISAALGLSSQAAGLIVTMTQLGYGISLALVVPLTDVIENRRLIVSALIASTLALIVAGMSDDASTFMAAMFFIGISAVASQIVIPYASHLVAPAARGNVIGNVVSGLMLGIMLARPVASFLTNLGSWRTVFTLAAGGMAILATVLALLLPQRQPPAGLTYGAVLRSMARLYLKTPLLRRRALYHTCLFAVFSLFWTTVPLLLAGPEFHLTQAGIAWFALAGVAGAIAAPIAGRLADRGWGRSLTGFAIIAVASSFLMTHWGTSGTSIRLAILVLSAIVLDFGVSMNFVVGQRAIFTLPPEYRGRLNGLYIATFFMGGAVGSAIGVWSFAQGGWPLTSWIGFVLPTVAMIYYTTEPEEA</sequence>
<feature type="transmembrane region" description="Helical" evidence="4">
    <location>
        <begin position="88"/>
        <end position="106"/>
    </location>
</feature>
<feature type="transmembrane region" description="Helical" evidence="4">
    <location>
        <begin position="313"/>
        <end position="334"/>
    </location>
</feature>
<dbReference type="Gene3D" id="1.20.1250.20">
    <property type="entry name" value="MFS general substrate transporter like domains"/>
    <property type="match status" value="1"/>
</dbReference>
<evidence type="ECO:0000313" key="7">
    <source>
        <dbReference type="Proteomes" id="UP001156670"/>
    </source>
</evidence>
<dbReference type="PROSITE" id="PS51257">
    <property type="entry name" value="PROKAR_LIPOPROTEIN"/>
    <property type="match status" value="1"/>
</dbReference>
<comment type="caution">
    <text evidence="6">The sequence shown here is derived from an EMBL/GenBank/DDBJ whole genome shotgun (WGS) entry which is preliminary data.</text>
</comment>